<dbReference type="Proteomes" id="UP000018680">
    <property type="component" value="Chromosome"/>
</dbReference>
<dbReference type="EMBL" id="CP006939">
    <property type="protein sequence ID" value="AHC16359.1"/>
    <property type="molecule type" value="Genomic_DNA"/>
</dbReference>
<accession>V5WLC3</accession>
<gene>
    <name evidence="2" type="ORF">L21SP2_3015</name>
</gene>
<dbReference type="SUPFAM" id="SSF54913">
    <property type="entry name" value="GlnB-like"/>
    <property type="match status" value="1"/>
</dbReference>
<feature type="domain" description="DUF2007" evidence="1">
    <location>
        <begin position="10"/>
        <end position="73"/>
    </location>
</feature>
<protein>
    <recommendedName>
        <fullName evidence="1">DUF2007 domain-containing protein</fullName>
    </recommendedName>
</protein>
<dbReference type="AlphaFoldDB" id="V5WLC3"/>
<sequence>MEAEKIMKTVCAFETRDHFTALSAKELLESNGIQCLIPNMFHGGLQPHLSLSAVSYRVLVDPEDLEVARDLIQGFSVKMQDEHPEWSESEQLHRLVYHCPECKSTDISESPAIRGFSDLMKLIIRMSPESSKYLKLRCRSCGFSWEIMRT</sequence>
<evidence type="ECO:0000313" key="3">
    <source>
        <dbReference type="Proteomes" id="UP000018680"/>
    </source>
</evidence>
<dbReference type="InterPro" id="IPR018551">
    <property type="entry name" value="DUF2007"/>
</dbReference>
<dbReference type="Gene3D" id="3.30.70.790">
    <property type="entry name" value="UreE, C-terminal domain"/>
    <property type="match status" value="1"/>
</dbReference>
<organism evidence="2 3">
    <name type="scientific">Salinispira pacifica</name>
    <dbReference type="NCBI Taxonomy" id="1307761"/>
    <lineage>
        <taxon>Bacteria</taxon>
        <taxon>Pseudomonadati</taxon>
        <taxon>Spirochaetota</taxon>
        <taxon>Spirochaetia</taxon>
        <taxon>Spirochaetales</taxon>
        <taxon>Spirochaetaceae</taxon>
        <taxon>Salinispira</taxon>
    </lineage>
</organism>
<dbReference type="InterPro" id="IPR011322">
    <property type="entry name" value="N-reg_PII-like_a/b"/>
</dbReference>
<dbReference type="STRING" id="1307761.L21SP2_3015"/>
<proteinExistence type="predicted"/>
<evidence type="ECO:0000259" key="1">
    <source>
        <dbReference type="Pfam" id="PF09413"/>
    </source>
</evidence>
<keyword evidence="3" id="KW-1185">Reference proteome</keyword>
<dbReference type="OrthoDB" id="8480302at2"/>
<dbReference type="Pfam" id="PF09413">
    <property type="entry name" value="DUF2007"/>
    <property type="match status" value="1"/>
</dbReference>
<dbReference type="KEGG" id="slr:L21SP2_3015"/>
<reference evidence="2 3" key="1">
    <citation type="journal article" date="2015" name="Stand. Genomic Sci.">
        <title>Complete genome sequence and description of Salinispira pacifica gen. nov., sp. nov., a novel spirochaete isolated form a hypersaline microbial mat.</title>
        <authorList>
            <person name="Ben Hania W."/>
            <person name="Joseph M."/>
            <person name="Schumann P."/>
            <person name="Bunk B."/>
            <person name="Fiebig A."/>
            <person name="Sproer C."/>
            <person name="Klenk H.P."/>
            <person name="Fardeau M.L."/>
            <person name="Spring S."/>
        </authorList>
    </citation>
    <scope>NUCLEOTIDE SEQUENCE [LARGE SCALE GENOMIC DNA]</scope>
    <source>
        <strain evidence="2 3">L21-RPul-D2</strain>
    </source>
</reference>
<name>V5WLC3_9SPIO</name>
<evidence type="ECO:0000313" key="2">
    <source>
        <dbReference type="EMBL" id="AHC16359.1"/>
    </source>
</evidence>
<dbReference type="HOGENOM" id="CLU_1739236_0_0_12"/>